<evidence type="ECO:0000313" key="4">
    <source>
        <dbReference type="Proteomes" id="UP000695022"/>
    </source>
</evidence>
<dbReference type="Pfam" id="PF24786">
    <property type="entry name" value="RXYLT1_N"/>
    <property type="match status" value="1"/>
</dbReference>
<sequence>MLVRRLSLVIFLVYIILTCYFAYLLIYKNLKKPANDYTKFWEIEDPADEGWNPWGQEFEREEDRKVIKLATKPRLNWAANRSLDQYEKKKANLNAPGEYRVEIWGKAAIGLYLWEHIFQGKLESKMEGTWSSGFRKVGNIKFVFRTGPGVIPSKVPPNTEHVVLILNTRDEGKVEFARIWLDFLPKLRRLRLAIVILLGDERCRNDWLLPYMAMRGGLINYTYVVYDSPLVDDKNFFQWPLGVATWLPDETEQSRVAYISALSQSDLTLSPVGLNSESYRIYEAMSYGSVPVLEDVMTAGSCGAHPNASVAAAAPPYRLLKEMRAPVMFVRDWTELPAILDRERALSLEQVIERRKRLVEWYEHSKLKLREHFLTTLQRALVASPTKR</sequence>
<evidence type="ECO:0000259" key="2">
    <source>
        <dbReference type="Pfam" id="PF24785"/>
    </source>
</evidence>
<reference evidence="5" key="1">
    <citation type="submission" date="2025-08" db="UniProtKB">
        <authorList>
            <consortium name="RefSeq"/>
        </authorList>
    </citation>
    <scope>IDENTIFICATION</scope>
</reference>
<dbReference type="RefSeq" id="XP_014675367.1">
    <property type="nucleotide sequence ID" value="XM_014819881.1"/>
</dbReference>
<proteinExistence type="predicted"/>
<accession>A0ABM1ET46</accession>
<keyword evidence="1" id="KW-1133">Transmembrane helix</keyword>
<feature type="transmembrane region" description="Helical" evidence="1">
    <location>
        <begin position="6"/>
        <end position="26"/>
    </location>
</feature>
<dbReference type="PANTHER" id="PTHR15576">
    <property type="entry name" value="RIBITOL-5-PHOSPHATE XYLOSYLTRANSFERASE 1"/>
    <property type="match status" value="1"/>
</dbReference>
<keyword evidence="1" id="KW-0812">Transmembrane</keyword>
<dbReference type="InterPro" id="IPR055286">
    <property type="entry name" value="RXYLT1-like"/>
</dbReference>
<gene>
    <name evidence="5" type="primary">LOC106815422</name>
</gene>
<feature type="domain" description="RXYLT1 C-terminal" evidence="2">
    <location>
        <begin position="244"/>
        <end position="381"/>
    </location>
</feature>
<evidence type="ECO:0000259" key="3">
    <source>
        <dbReference type="Pfam" id="PF24786"/>
    </source>
</evidence>
<dbReference type="InterPro" id="IPR057538">
    <property type="entry name" value="RXYLT1_C"/>
</dbReference>
<dbReference type="PANTHER" id="PTHR15576:SF1">
    <property type="entry name" value="RIBITOL-5-PHOSPHATE XYLOSYLTRANSFERASE 1"/>
    <property type="match status" value="1"/>
</dbReference>
<dbReference type="Proteomes" id="UP000695022">
    <property type="component" value="Unplaced"/>
</dbReference>
<name>A0ABM1ET46_PRICU</name>
<dbReference type="Pfam" id="PF24785">
    <property type="entry name" value="RXYLT1_C"/>
    <property type="match status" value="1"/>
</dbReference>
<evidence type="ECO:0000313" key="5">
    <source>
        <dbReference type="RefSeq" id="XP_014675367.1"/>
    </source>
</evidence>
<evidence type="ECO:0000256" key="1">
    <source>
        <dbReference type="SAM" id="Phobius"/>
    </source>
</evidence>
<keyword evidence="4" id="KW-1185">Reference proteome</keyword>
<dbReference type="InterPro" id="IPR057539">
    <property type="entry name" value="RXYLT1_N"/>
</dbReference>
<protein>
    <submittedName>
        <fullName evidence="5">Transmembrane protein 5-like</fullName>
    </submittedName>
</protein>
<feature type="domain" description="RXYLT1 N-terminal" evidence="3">
    <location>
        <begin position="101"/>
        <end position="240"/>
    </location>
</feature>
<keyword evidence="1" id="KW-0472">Membrane</keyword>
<dbReference type="GeneID" id="106815422"/>
<organism evidence="4 5">
    <name type="scientific">Priapulus caudatus</name>
    <name type="common">Priapulid worm</name>
    <dbReference type="NCBI Taxonomy" id="37621"/>
    <lineage>
        <taxon>Eukaryota</taxon>
        <taxon>Metazoa</taxon>
        <taxon>Ecdysozoa</taxon>
        <taxon>Scalidophora</taxon>
        <taxon>Priapulida</taxon>
        <taxon>Priapulimorpha</taxon>
        <taxon>Priapulimorphida</taxon>
        <taxon>Priapulidae</taxon>
        <taxon>Priapulus</taxon>
    </lineage>
</organism>